<dbReference type="SMART" id="SM00671">
    <property type="entry name" value="SEL1"/>
    <property type="match status" value="3"/>
</dbReference>
<evidence type="ECO:0000256" key="2">
    <source>
        <dbReference type="SAM" id="Coils"/>
    </source>
</evidence>
<proteinExistence type="predicted"/>
<gene>
    <name evidence="3" type="ORF">AB8B22_03490</name>
</gene>
<dbReference type="InterPro" id="IPR019734">
    <property type="entry name" value="TPR_rpt"/>
</dbReference>
<dbReference type="PROSITE" id="PS50005">
    <property type="entry name" value="TPR"/>
    <property type="match status" value="2"/>
</dbReference>
<dbReference type="AlphaFoldDB" id="A0AB39VHR6"/>
<keyword evidence="1" id="KW-0802">TPR repeat</keyword>
<dbReference type="EMBL" id="CP165644">
    <property type="protein sequence ID" value="XDU67491.1"/>
    <property type="molecule type" value="Genomic_DNA"/>
</dbReference>
<accession>A0AB39VHR6</accession>
<dbReference type="SMART" id="SM00028">
    <property type="entry name" value="TPR"/>
    <property type="match status" value="3"/>
</dbReference>
<dbReference type="SUPFAM" id="SSF48452">
    <property type="entry name" value="TPR-like"/>
    <property type="match status" value="1"/>
</dbReference>
<organism evidence="3">
    <name type="scientific">Leptotrichia rugosa</name>
    <dbReference type="NCBI Taxonomy" id="3239302"/>
    <lineage>
        <taxon>Bacteria</taxon>
        <taxon>Fusobacteriati</taxon>
        <taxon>Fusobacteriota</taxon>
        <taxon>Fusobacteriia</taxon>
        <taxon>Fusobacteriales</taxon>
        <taxon>Leptotrichiaceae</taxon>
        <taxon>Leptotrichia</taxon>
    </lineage>
</organism>
<feature type="coiled-coil region" evidence="2">
    <location>
        <begin position="22"/>
        <end position="49"/>
    </location>
</feature>
<sequence length="250" mass="29155">MKKYFILLLIAINLGLGVQGFSAMTKSEKEKLENQINKAYEKKDTKTEKSLIVKYLNEFPNDAGYLNMLGTLYDDEENYKEAEKWYLKAIDKGSLIAISNLAYNYIELEDYAKAIKYYKEYAKVADNPDNYYWMGFAYSYLEDYKNAKEWYLKAVKTDEGGFSENQLGVIFDNEGNQKEAMKWYLASIKKGDLWAYNNLAVDYIALGDYENAKKWLEKGLELIKKSSDYSDNLELQKSLKENLDYIKKAK</sequence>
<protein>
    <submittedName>
        <fullName evidence="3">Tetratricopeptide repeat protein</fullName>
    </submittedName>
</protein>
<dbReference type="KEGG" id="lrug:AB8B22_03490"/>
<name>A0AB39VHR6_9FUSO</name>
<reference evidence="3" key="1">
    <citation type="submission" date="2024-07" db="EMBL/GenBank/DDBJ databases">
        <authorList>
            <person name="Li X.-J."/>
            <person name="Wang X."/>
        </authorList>
    </citation>
    <scope>NUCLEOTIDE SEQUENCE</scope>
    <source>
        <strain evidence="3">HSP-334</strain>
    </source>
</reference>
<evidence type="ECO:0000313" key="3">
    <source>
        <dbReference type="EMBL" id="XDU67491.1"/>
    </source>
</evidence>
<evidence type="ECO:0000256" key="1">
    <source>
        <dbReference type="PROSITE-ProRule" id="PRU00339"/>
    </source>
</evidence>
<feature type="repeat" description="TPR" evidence="1">
    <location>
        <begin position="128"/>
        <end position="161"/>
    </location>
</feature>
<dbReference type="Pfam" id="PF13374">
    <property type="entry name" value="TPR_10"/>
    <property type="match status" value="1"/>
</dbReference>
<dbReference type="Pfam" id="PF13181">
    <property type="entry name" value="TPR_8"/>
    <property type="match status" value="3"/>
</dbReference>
<keyword evidence="2" id="KW-0175">Coiled coil</keyword>
<dbReference type="PANTHER" id="PTHR12558">
    <property type="entry name" value="CELL DIVISION CYCLE 16,23,27"/>
    <property type="match status" value="1"/>
</dbReference>
<dbReference type="Gene3D" id="1.25.40.10">
    <property type="entry name" value="Tetratricopeptide repeat domain"/>
    <property type="match status" value="3"/>
</dbReference>
<dbReference type="RefSeq" id="WP_369711675.1">
    <property type="nucleotide sequence ID" value="NZ_CP165644.1"/>
</dbReference>
<dbReference type="InterPro" id="IPR011990">
    <property type="entry name" value="TPR-like_helical_dom_sf"/>
</dbReference>
<dbReference type="PANTHER" id="PTHR12558:SF13">
    <property type="entry name" value="CELL DIVISION CYCLE PROTEIN 27 HOMOLOG"/>
    <property type="match status" value="1"/>
</dbReference>
<feature type="repeat" description="TPR" evidence="1">
    <location>
        <begin position="193"/>
        <end position="226"/>
    </location>
</feature>
<dbReference type="InterPro" id="IPR006597">
    <property type="entry name" value="Sel1-like"/>
</dbReference>